<dbReference type="EMBL" id="UXUI01007468">
    <property type="protein sequence ID" value="VDD87757.1"/>
    <property type="molecule type" value="Genomic_DNA"/>
</dbReference>
<dbReference type="STRING" id="51028.A0A0N4UZX2"/>
<proteinExistence type="inferred from homology"/>
<reference evidence="5 6" key="2">
    <citation type="submission" date="2018-10" db="EMBL/GenBank/DDBJ databases">
        <authorList>
            <consortium name="Pathogen Informatics"/>
        </authorList>
    </citation>
    <scope>NUCLEOTIDE SEQUENCE [LARGE SCALE GENOMIC DNA]</scope>
</reference>
<evidence type="ECO:0000313" key="7">
    <source>
        <dbReference type="WBParaSite" id="EVEC_0000319201-mRNA-1"/>
    </source>
</evidence>
<dbReference type="WBParaSite" id="EVEC_0000319201-mRNA-1">
    <property type="protein sequence ID" value="EVEC_0000319201-mRNA-1"/>
    <property type="gene ID" value="EVEC_0000319201"/>
</dbReference>
<evidence type="ECO:0000256" key="4">
    <source>
        <dbReference type="ARBA" id="ARBA00022840"/>
    </source>
</evidence>
<comment type="similarity">
    <text evidence="1">Belongs to the tubulin--tyrosine ligase family.</text>
</comment>
<dbReference type="SUPFAM" id="SSF56059">
    <property type="entry name" value="Glutathione synthetase ATP-binding domain-like"/>
    <property type="match status" value="1"/>
</dbReference>
<evidence type="ECO:0000256" key="1">
    <source>
        <dbReference type="ARBA" id="ARBA00006820"/>
    </source>
</evidence>
<dbReference type="Gene3D" id="3.30.470.20">
    <property type="entry name" value="ATP-grasp fold, B domain"/>
    <property type="match status" value="1"/>
</dbReference>
<keyword evidence="2" id="KW-0436">Ligase</keyword>
<organism evidence="7">
    <name type="scientific">Enterobius vermicularis</name>
    <name type="common">Human pinworm</name>
    <dbReference type="NCBI Taxonomy" id="51028"/>
    <lineage>
        <taxon>Eukaryota</taxon>
        <taxon>Metazoa</taxon>
        <taxon>Ecdysozoa</taxon>
        <taxon>Nematoda</taxon>
        <taxon>Chromadorea</taxon>
        <taxon>Rhabditida</taxon>
        <taxon>Spirurina</taxon>
        <taxon>Oxyuridomorpha</taxon>
        <taxon>Oxyuroidea</taxon>
        <taxon>Oxyuridae</taxon>
        <taxon>Enterobius</taxon>
    </lineage>
</organism>
<accession>A0A0N4UZX2</accession>
<dbReference type="GO" id="GO:0019098">
    <property type="term" value="P:reproductive behavior"/>
    <property type="evidence" value="ECO:0007669"/>
    <property type="project" value="UniProtKB-ARBA"/>
</dbReference>
<dbReference type="InterPro" id="IPR004344">
    <property type="entry name" value="TTL/TTLL_fam"/>
</dbReference>
<dbReference type="GO" id="GO:0070740">
    <property type="term" value="F:tubulin-glutamic acid ligase activity"/>
    <property type="evidence" value="ECO:0007669"/>
    <property type="project" value="TreeGrafter"/>
</dbReference>
<dbReference type="AlphaFoldDB" id="A0A0N4UZX2"/>
<evidence type="ECO:0000313" key="6">
    <source>
        <dbReference type="Proteomes" id="UP000274131"/>
    </source>
</evidence>
<reference evidence="7" key="1">
    <citation type="submission" date="2017-02" db="UniProtKB">
        <authorList>
            <consortium name="WormBaseParasite"/>
        </authorList>
    </citation>
    <scope>IDENTIFICATION</scope>
</reference>
<dbReference type="GO" id="GO:0036064">
    <property type="term" value="C:ciliary basal body"/>
    <property type="evidence" value="ECO:0007669"/>
    <property type="project" value="TreeGrafter"/>
</dbReference>
<gene>
    <name evidence="5" type="ORF">EVEC_LOCUS2900</name>
</gene>
<name>A0A0N4UZX2_ENTVE</name>
<evidence type="ECO:0000256" key="2">
    <source>
        <dbReference type="ARBA" id="ARBA00022598"/>
    </source>
</evidence>
<keyword evidence="3" id="KW-0547">Nucleotide-binding</keyword>
<keyword evidence="6" id="KW-1185">Reference proteome</keyword>
<dbReference type="GO" id="GO:0015631">
    <property type="term" value="F:tubulin binding"/>
    <property type="evidence" value="ECO:0007669"/>
    <property type="project" value="TreeGrafter"/>
</dbReference>
<protein>
    <submittedName>
        <fullName evidence="7">Tubulin--tyrosine ligase-like protein 9</fullName>
    </submittedName>
</protein>
<dbReference type="PANTHER" id="PTHR12241:SF162">
    <property type="entry name" value="TUBULIN MONOGLUTAMYLASE TTLL4"/>
    <property type="match status" value="1"/>
</dbReference>
<dbReference type="GO" id="GO:0005524">
    <property type="term" value="F:ATP binding"/>
    <property type="evidence" value="ECO:0007669"/>
    <property type="project" value="UniProtKB-KW"/>
</dbReference>
<dbReference type="Proteomes" id="UP000274131">
    <property type="component" value="Unassembled WGS sequence"/>
</dbReference>
<dbReference type="GO" id="GO:0000226">
    <property type="term" value="P:microtubule cytoskeleton organization"/>
    <property type="evidence" value="ECO:0007669"/>
    <property type="project" value="TreeGrafter"/>
</dbReference>
<evidence type="ECO:0000256" key="3">
    <source>
        <dbReference type="ARBA" id="ARBA00022741"/>
    </source>
</evidence>
<evidence type="ECO:0000313" key="5">
    <source>
        <dbReference type="EMBL" id="VDD87757.1"/>
    </source>
</evidence>
<keyword evidence="4" id="KW-0067">ATP-binding</keyword>
<dbReference type="PANTHER" id="PTHR12241">
    <property type="entry name" value="TUBULIN POLYGLUTAMYLASE"/>
    <property type="match status" value="1"/>
</dbReference>
<dbReference type="PROSITE" id="PS51221">
    <property type="entry name" value="TTL"/>
    <property type="match status" value="1"/>
</dbReference>
<dbReference type="Pfam" id="PF03133">
    <property type="entry name" value="TTL"/>
    <property type="match status" value="1"/>
</dbReference>
<sequence>SWIKIEKCLVTFVFRAVASSPSAVPSKPFLRPSLFSNVPPTILFYVKGAKVAKPNKSVCSKLTWCHNSLLPIVMRQCLSASHFKVVDENSKWIGYWGRHLKSVQYKTIQPYQKAKIFLSSDFVWEFQVNHFPGAFHMGRKDRLWQHIQEMMDLWGEDEYCIMPTTYILPREMKKLKEYLHSSKHRNVIVKPPASARGTGITIASRVRQIPAKTPLVAQHYLERPLLINGAKFDLRLYVHIPCLDPLRIYYYKEGLVRFASVPYSSTPSSYSNKFIHLTNYSINKFAESAGERTSPVPKWRVNELWDYMAKDHDVPLLQKRIIDVIIKAVLACENSIRAHQKKHSPYSFTSHELYGMDILIDEDLKPWLLEVNISPSLHSGTPLDISVKAPLAKDVLNLCGVQIPPQQSGHSSLSIDYGVKPFHGLKTKEDLSKEEFHISYYNRCKIIDPGILDELTPSDVRTLVDFEDELTRVGSFELIFPTVETERYTKYFNEILYSNLLLMYWQKVYSEDRGRGRKILDELCKEGLHHSDISIEQFAQ</sequence>
<dbReference type="OrthoDB" id="202825at2759"/>